<name>A0AA46DXK3_9FUSO</name>
<evidence type="ECO:0000313" key="2">
    <source>
        <dbReference type="Proteomes" id="UP000294678"/>
    </source>
</evidence>
<dbReference type="Proteomes" id="UP000294678">
    <property type="component" value="Unassembled WGS sequence"/>
</dbReference>
<sequence length="30" mass="3707">MEEDIFKIISEMIEFLKELDEDEEFEVNEI</sequence>
<keyword evidence="2" id="KW-1185">Reference proteome</keyword>
<proteinExistence type="predicted"/>
<organism evidence="1 2">
    <name type="scientific">Hypnocyclicus thermotrophus</name>
    <dbReference type="NCBI Taxonomy" id="1627895"/>
    <lineage>
        <taxon>Bacteria</taxon>
        <taxon>Fusobacteriati</taxon>
        <taxon>Fusobacteriota</taxon>
        <taxon>Fusobacteriia</taxon>
        <taxon>Fusobacteriales</taxon>
        <taxon>Fusobacteriaceae</taxon>
        <taxon>Hypnocyclicus</taxon>
    </lineage>
</organism>
<evidence type="ECO:0000313" key="1">
    <source>
        <dbReference type="EMBL" id="TDT68082.1"/>
    </source>
</evidence>
<accession>A0AA46DXK3</accession>
<reference evidence="1 2" key="1">
    <citation type="submission" date="2019-03" db="EMBL/GenBank/DDBJ databases">
        <title>Genomic Encyclopedia of Type Strains, Phase IV (KMG-IV): sequencing the most valuable type-strain genomes for metagenomic binning, comparative biology and taxonomic classification.</title>
        <authorList>
            <person name="Goeker M."/>
        </authorList>
    </citation>
    <scope>NUCLEOTIDE SEQUENCE [LARGE SCALE GENOMIC DNA]</scope>
    <source>
        <strain evidence="1 2">DSM 100055</strain>
    </source>
</reference>
<protein>
    <submittedName>
        <fullName evidence="1">Uncharacterized protein</fullName>
    </submittedName>
</protein>
<gene>
    <name evidence="1" type="ORF">EV215_1803</name>
</gene>
<dbReference type="AlphaFoldDB" id="A0AA46DXK3"/>
<comment type="caution">
    <text evidence="1">The sequence shown here is derived from an EMBL/GenBank/DDBJ whole genome shotgun (WGS) entry which is preliminary data.</text>
</comment>
<dbReference type="EMBL" id="SOBG01000008">
    <property type="protein sequence ID" value="TDT68082.1"/>
    <property type="molecule type" value="Genomic_DNA"/>
</dbReference>